<evidence type="ECO:0000313" key="1">
    <source>
        <dbReference type="EMBL" id="KAH7978996.1"/>
    </source>
</evidence>
<keyword evidence="2" id="KW-1185">Reference proteome</keyword>
<evidence type="ECO:0000313" key="2">
    <source>
        <dbReference type="Proteomes" id="UP000821865"/>
    </source>
</evidence>
<organism evidence="1 2">
    <name type="scientific">Dermacentor silvarum</name>
    <name type="common">Tick</name>
    <dbReference type="NCBI Taxonomy" id="543639"/>
    <lineage>
        <taxon>Eukaryota</taxon>
        <taxon>Metazoa</taxon>
        <taxon>Ecdysozoa</taxon>
        <taxon>Arthropoda</taxon>
        <taxon>Chelicerata</taxon>
        <taxon>Arachnida</taxon>
        <taxon>Acari</taxon>
        <taxon>Parasitiformes</taxon>
        <taxon>Ixodida</taxon>
        <taxon>Ixodoidea</taxon>
        <taxon>Ixodidae</taxon>
        <taxon>Rhipicephalinae</taxon>
        <taxon>Dermacentor</taxon>
    </lineage>
</organism>
<accession>A0ACB8DXC3</accession>
<gene>
    <name evidence="1" type="ORF">HPB49_007728</name>
</gene>
<protein>
    <submittedName>
        <fullName evidence="1">Uncharacterized protein</fullName>
    </submittedName>
</protein>
<comment type="caution">
    <text evidence="1">The sequence shown here is derived from an EMBL/GenBank/DDBJ whole genome shotgun (WGS) entry which is preliminary data.</text>
</comment>
<dbReference type="EMBL" id="CM023470">
    <property type="protein sequence ID" value="KAH7978996.1"/>
    <property type="molecule type" value="Genomic_DNA"/>
</dbReference>
<proteinExistence type="predicted"/>
<sequence length="244" mass="27260">MVRPTPATSRHLTTEESAMVSPSRRRRSNEAAQSSATKRRQSRKDPPSPGVRVNVGVRVRLLSVRDFQAASIVRMLDYRCHVFDPKAELESFHFEDGGNVKPIEDQTFMFCQFFDETEDHVYVFENTTRAMLTMLLEGCNCSVLACISTGTDKDFAMLGSKECPAVVSLMASELYQRAPKLQSEGQTCDVAVACLEQPGCSRPAVLRPGQEHWPIPQHTEGEGGRHPPRAALERKEPDAACHRR</sequence>
<name>A0ACB8DXC3_DERSI</name>
<dbReference type="Proteomes" id="UP000821865">
    <property type="component" value="Chromosome 1"/>
</dbReference>
<reference evidence="1" key="1">
    <citation type="submission" date="2020-05" db="EMBL/GenBank/DDBJ databases">
        <title>Large-scale comparative analyses of tick genomes elucidate their genetic diversity and vector capacities.</title>
        <authorList>
            <person name="Jia N."/>
            <person name="Wang J."/>
            <person name="Shi W."/>
            <person name="Du L."/>
            <person name="Sun Y."/>
            <person name="Zhan W."/>
            <person name="Jiang J."/>
            <person name="Wang Q."/>
            <person name="Zhang B."/>
            <person name="Ji P."/>
            <person name="Sakyi L.B."/>
            <person name="Cui X."/>
            <person name="Yuan T."/>
            <person name="Jiang B."/>
            <person name="Yang W."/>
            <person name="Lam T.T.-Y."/>
            <person name="Chang Q."/>
            <person name="Ding S."/>
            <person name="Wang X."/>
            <person name="Zhu J."/>
            <person name="Ruan X."/>
            <person name="Zhao L."/>
            <person name="Wei J."/>
            <person name="Que T."/>
            <person name="Du C."/>
            <person name="Cheng J."/>
            <person name="Dai P."/>
            <person name="Han X."/>
            <person name="Huang E."/>
            <person name="Gao Y."/>
            <person name="Liu J."/>
            <person name="Shao H."/>
            <person name="Ye R."/>
            <person name="Li L."/>
            <person name="Wei W."/>
            <person name="Wang X."/>
            <person name="Wang C."/>
            <person name="Yang T."/>
            <person name="Huo Q."/>
            <person name="Li W."/>
            <person name="Guo W."/>
            <person name="Chen H."/>
            <person name="Zhou L."/>
            <person name="Ni X."/>
            <person name="Tian J."/>
            <person name="Zhou Y."/>
            <person name="Sheng Y."/>
            <person name="Liu T."/>
            <person name="Pan Y."/>
            <person name="Xia L."/>
            <person name="Li J."/>
            <person name="Zhao F."/>
            <person name="Cao W."/>
        </authorList>
    </citation>
    <scope>NUCLEOTIDE SEQUENCE</scope>
    <source>
        <strain evidence="1">Dsil-2018</strain>
    </source>
</reference>